<protein>
    <submittedName>
        <fullName evidence="1">Uncharacterized protein</fullName>
    </submittedName>
</protein>
<organism evidence="1 2">
    <name type="scientific">Giardia intestinalis (strain ATCC 50803 / WB clone C6)</name>
    <name type="common">Giardia lamblia</name>
    <dbReference type="NCBI Taxonomy" id="184922"/>
    <lineage>
        <taxon>Eukaryota</taxon>
        <taxon>Metamonada</taxon>
        <taxon>Diplomonadida</taxon>
        <taxon>Hexamitidae</taxon>
        <taxon>Giardiinae</taxon>
        <taxon>Giardia</taxon>
    </lineage>
</organism>
<name>D3KHD8_GIAIC</name>
<sequence>MANRINKPSLHQPVRQTQYNLPGTSVGFEVHTYNVTGGVLPPIIKPTKKRRSKLETSPFIISAEEADSYLEKMAKVRIDTEFSFQRDMCLSEDLQAIQQRSRLSTLLRDRDQYDYVLKARASHYAGTHHRLSVSGPASSRIQIVDPLVLSKDPIVVLAAQATAPPKPETGSFLLHFHSTPTEPDFEHRSVSLGDSNHIVSQINDQSNASTSQLRLSALDNPQSALHSNESEGRCSSAVFHDLPKLSIHQSPAASIRIGDTAVSISDIVADAQELKAAQLVSPTHVCSQQLRTPDQLVDLDILSYNPNDVRDQMLSHSQLQVSKEVIDSSTQYALEQQRRDPDPLVVRGSSVLDKDRAEDEALTHNRQRHKQVINIFTRQLRNELAGKAKSGEAAQIGGYLLHSLDKTISTDQLKQEAASQRLLVLGPVTALSQVPAIRPLPPASRASSSLIYRSKSNPAVSKHSAFIWHSDYKK</sequence>
<reference evidence="1 2" key="1">
    <citation type="journal article" date="2007" name="Science">
        <title>Genomic minimalism in the early diverging intestinal parasite Giardia lamblia.</title>
        <authorList>
            <person name="Morrison H.G."/>
            <person name="McArthur A.G."/>
            <person name="Gillin F.D."/>
            <person name="Aley S.B."/>
            <person name="Adam R.D."/>
            <person name="Olsen G.J."/>
            <person name="Best A.A."/>
            <person name="Cande W.Z."/>
            <person name="Chen F."/>
            <person name="Cipriano M.J."/>
            <person name="Davids B.J."/>
            <person name="Dawson S.C."/>
            <person name="Elmendorf H.G."/>
            <person name="Hehl A.B."/>
            <person name="Holder M.E."/>
            <person name="Huse S.M."/>
            <person name="Kim U.U."/>
            <person name="Lasek-Nesselquist E."/>
            <person name="Manning G."/>
            <person name="Nigam A."/>
            <person name="Nixon J.E."/>
            <person name="Palm D."/>
            <person name="Passamaneck N.E."/>
            <person name="Prabhu A."/>
            <person name="Reich C.I."/>
            <person name="Reiner D.S."/>
            <person name="Samuelson J."/>
            <person name="Svard S.G."/>
            <person name="Sogin M.L."/>
        </authorList>
    </citation>
    <scope>NUCLEOTIDE SEQUENCE [LARGE SCALE GENOMIC DNA]</scope>
    <source>
        <strain evidence="1 2">WB C6</strain>
    </source>
</reference>
<dbReference type="VEuPathDB" id="GiardiaDB:GL50803_2461"/>
<dbReference type="EMBL" id="AACB03000001">
    <property type="protein sequence ID" value="KAE8304853.1"/>
    <property type="molecule type" value="Genomic_DNA"/>
</dbReference>
<dbReference type="AlphaFoldDB" id="D3KHD8"/>
<comment type="caution">
    <text evidence="1">The sequence shown here is derived from an EMBL/GenBank/DDBJ whole genome shotgun (WGS) entry which is preliminary data.</text>
</comment>
<dbReference type="OMA" id="FQRDMCL"/>
<dbReference type="HOGENOM" id="CLU_576775_0_0_1"/>
<keyword evidence="2" id="KW-1185">Reference proteome</keyword>
<proteinExistence type="predicted"/>
<evidence type="ECO:0000313" key="1">
    <source>
        <dbReference type="EMBL" id="KAE8304853.1"/>
    </source>
</evidence>
<accession>D3KHD8</accession>
<gene>
    <name evidence="1" type="ORF">GL50803_002461</name>
</gene>
<evidence type="ECO:0000313" key="2">
    <source>
        <dbReference type="Proteomes" id="UP000001548"/>
    </source>
</evidence>
<dbReference type="Proteomes" id="UP000001548">
    <property type="component" value="Unassembled WGS sequence"/>
</dbReference>